<evidence type="ECO:0000313" key="15">
    <source>
        <dbReference type="EMBL" id="ALR21178.1"/>
    </source>
</evidence>
<keyword evidence="2 11" id="KW-0813">Transport</keyword>
<name>A0A0S3F0I4_9SPHN</name>
<comment type="subcellular location">
    <subcellularLocation>
        <location evidence="1 11">Cell outer membrane</location>
        <topology evidence="1 11">Multi-pass membrane protein</topology>
    </subcellularLocation>
</comment>
<evidence type="ECO:0008006" key="17">
    <source>
        <dbReference type="Google" id="ProtNLM"/>
    </source>
</evidence>
<dbReference type="InterPro" id="IPR012910">
    <property type="entry name" value="Plug_dom"/>
</dbReference>
<keyword evidence="8 12" id="KW-0798">TonB box</keyword>
<evidence type="ECO:0000256" key="8">
    <source>
        <dbReference type="ARBA" id="ARBA00023077"/>
    </source>
</evidence>
<dbReference type="EMBL" id="CP013264">
    <property type="protein sequence ID" value="ALR21178.1"/>
    <property type="molecule type" value="Genomic_DNA"/>
</dbReference>
<feature type="domain" description="TonB-dependent receptor plug" evidence="14">
    <location>
        <begin position="28"/>
        <end position="126"/>
    </location>
</feature>
<dbReference type="Pfam" id="PF00593">
    <property type="entry name" value="TonB_dep_Rec_b-barrel"/>
    <property type="match status" value="1"/>
</dbReference>
<evidence type="ECO:0000259" key="13">
    <source>
        <dbReference type="Pfam" id="PF00593"/>
    </source>
</evidence>
<dbReference type="SUPFAM" id="SSF56935">
    <property type="entry name" value="Porins"/>
    <property type="match status" value="1"/>
</dbReference>
<keyword evidence="9 11" id="KW-0472">Membrane</keyword>
<dbReference type="PANTHER" id="PTHR32552">
    <property type="entry name" value="FERRICHROME IRON RECEPTOR-RELATED"/>
    <property type="match status" value="1"/>
</dbReference>
<dbReference type="Proteomes" id="UP000056968">
    <property type="component" value="Chromosome"/>
</dbReference>
<dbReference type="InterPro" id="IPR000531">
    <property type="entry name" value="Beta-barrel_TonB"/>
</dbReference>
<evidence type="ECO:0000256" key="6">
    <source>
        <dbReference type="ARBA" id="ARBA00023004"/>
    </source>
</evidence>
<dbReference type="InterPro" id="IPR039426">
    <property type="entry name" value="TonB-dep_rcpt-like"/>
</dbReference>
<reference evidence="15 16" key="1">
    <citation type="submission" date="2015-11" db="EMBL/GenBank/DDBJ databases">
        <title>A Two-component Flavoprotein Monooxygenase System MeaXY Responsible for para-Hydroxylation of 2-Methyl-6-ethylaniline and 2,6-Diethylaniline in Sphingobium baderi DE-13.</title>
        <authorList>
            <person name="Cheng M."/>
            <person name="Meng Q."/>
            <person name="Yang Y."/>
            <person name="Chu C."/>
            <person name="Yan X."/>
            <person name="He J."/>
            <person name="Li S."/>
        </authorList>
    </citation>
    <scope>NUCLEOTIDE SEQUENCE [LARGE SCALE GENOMIC DNA]</scope>
    <source>
        <strain evidence="15 16">DE-13</strain>
    </source>
</reference>
<protein>
    <recommendedName>
        <fullName evidence="17">TonB-dependent receptor</fullName>
    </recommendedName>
</protein>
<gene>
    <name evidence="15" type="ORF">ATN00_13645</name>
</gene>
<keyword evidence="4" id="KW-0410">Iron transport</keyword>
<evidence type="ECO:0000256" key="4">
    <source>
        <dbReference type="ARBA" id="ARBA00022496"/>
    </source>
</evidence>
<dbReference type="KEGG" id="sbd:ATN00_13645"/>
<accession>A0A0S3F0I4</accession>
<keyword evidence="3 11" id="KW-1134">Transmembrane beta strand</keyword>
<dbReference type="GO" id="GO:0006826">
    <property type="term" value="P:iron ion transport"/>
    <property type="evidence" value="ECO:0007669"/>
    <property type="project" value="UniProtKB-KW"/>
</dbReference>
<dbReference type="Gene3D" id="2.40.170.20">
    <property type="entry name" value="TonB-dependent receptor, beta-barrel domain"/>
    <property type="match status" value="1"/>
</dbReference>
<evidence type="ECO:0000313" key="16">
    <source>
        <dbReference type="Proteomes" id="UP000056968"/>
    </source>
</evidence>
<evidence type="ECO:0000256" key="1">
    <source>
        <dbReference type="ARBA" id="ARBA00004571"/>
    </source>
</evidence>
<evidence type="ECO:0000256" key="10">
    <source>
        <dbReference type="ARBA" id="ARBA00023237"/>
    </source>
</evidence>
<keyword evidence="10 11" id="KW-0998">Cell outer membrane</keyword>
<evidence type="ECO:0000256" key="9">
    <source>
        <dbReference type="ARBA" id="ARBA00023136"/>
    </source>
</evidence>
<comment type="similarity">
    <text evidence="11 12">Belongs to the TonB-dependent receptor family.</text>
</comment>
<dbReference type="GO" id="GO:0009279">
    <property type="term" value="C:cell outer membrane"/>
    <property type="evidence" value="ECO:0007669"/>
    <property type="project" value="UniProtKB-SubCell"/>
</dbReference>
<dbReference type="PROSITE" id="PS52016">
    <property type="entry name" value="TONB_DEPENDENT_REC_3"/>
    <property type="match status" value="1"/>
</dbReference>
<keyword evidence="6" id="KW-0408">Iron</keyword>
<sequence>MAASPTAVTEQASLDDIVVVARRAQERLQDVPISITAISAETIKTAQISQGSDLIRLVPTLNVQQSSTGPGQSYSLRGIRTGVITYFNEVPTSTNAVNNQMWDLESVQALAGPQGTLFGRNSTGGAILFVPARPTGEFEGSVELGYGNYDWRQATAVLNLPVADAVSLRVGGRIVRRDGVVKNEIGPDFQSQHRDSFRASLLLEPGSVFSNYTVFDYTDVNEAPGALITSNVRPTAGCFPGLGCLYGTQPAELGAIQDELGIRRVRSRYPAIQDSKEWGVTNIAAIEPTEGITLKYVFGLRRSSYNRFTNQTTLDLPIQIGNNFQDFGRVISHEVQALGNVLDGRLNWAIGIFRSKQESRGGLSYSLFGNPNLPFSNDRNNFTTINQSQTTTGVYGQATITLADGLNVTGGLRFNKDKAALLTSSVGPQFTFFGPQICRFSPTAPGVDFANCTRSISDNYDAVTYNFSVDYRVSSAMLLYVTTRRGYNSGGFNPSVPASQEPSAPQPSFGPEYIRDYEAGIKADWHIGSMPVRTNLSGFYGKYSSIQRSTFGVSSTGATFIGTSNGPKATIYGFQLESTIRPAPGFLLNANYGLLETRYDEGSPGFPKGNAFAQAPKHTVNLSASYTHDLGNAGKLVASTGFTYQSRISFQDDNLGSSLAFQKGYSIVDARLGMSDIGETGLSASLFVKNLTNEAYALERQDLVNAFGFAGTIYNDPRTFGLEIGYRFGAN</sequence>
<evidence type="ECO:0000256" key="11">
    <source>
        <dbReference type="PROSITE-ProRule" id="PRU01360"/>
    </source>
</evidence>
<dbReference type="InterPro" id="IPR036942">
    <property type="entry name" value="Beta-barrel_TonB_sf"/>
</dbReference>
<proteinExistence type="inferred from homology"/>
<evidence type="ECO:0000256" key="5">
    <source>
        <dbReference type="ARBA" id="ARBA00022692"/>
    </source>
</evidence>
<keyword evidence="7" id="KW-0406">Ion transport</keyword>
<feature type="domain" description="TonB-dependent receptor-like beta-barrel" evidence="13">
    <location>
        <begin position="264"/>
        <end position="691"/>
    </location>
</feature>
<keyword evidence="16" id="KW-1185">Reference proteome</keyword>
<keyword evidence="5 11" id="KW-0812">Transmembrane</keyword>
<dbReference type="PANTHER" id="PTHR32552:SF81">
    <property type="entry name" value="TONB-DEPENDENT OUTER MEMBRANE RECEPTOR"/>
    <property type="match status" value="1"/>
</dbReference>
<organism evidence="15 16">
    <name type="scientific">Sphingobium baderi</name>
    <dbReference type="NCBI Taxonomy" id="1332080"/>
    <lineage>
        <taxon>Bacteria</taxon>
        <taxon>Pseudomonadati</taxon>
        <taxon>Pseudomonadota</taxon>
        <taxon>Alphaproteobacteria</taxon>
        <taxon>Sphingomonadales</taxon>
        <taxon>Sphingomonadaceae</taxon>
        <taxon>Sphingobium</taxon>
    </lineage>
</organism>
<evidence type="ECO:0000256" key="3">
    <source>
        <dbReference type="ARBA" id="ARBA00022452"/>
    </source>
</evidence>
<dbReference type="AlphaFoldDB" id="A0A0S3F0I4"/>
<dbReference type="Pfam" id="PF07715">
    <property type="entry name" value="Plug"/>
    <property type="match status" value="1"/>
</dbReference>
<evidence type="ECO:0000256" key="2">
    <source>
        <dbReference type="ARBA" id="ARBA00022448"/>
    </source>
</evidence>
<evidence type="ECO:0000256" key="7">
    <source>
        <dbReference type="ARBA" id="ARBA00023065"/>
    </source>
</evidence>
<evidence type="ECO:0000259" key="14">
    <source>
        <dbReference type="Pfam" id="PF07715"/>
    </source>
</evidence>
<dbReference type="CDD" id="cd01347">
    <property type="entry name" value="ligand_gated_channel"/>
    <property type="match status" value="1"/>
</dbReference>
<evidence type="ECO:0000256" key="12">
    <source>
        <dbReference type="RuleBase" id="RU003357"/>
    </source>
</evidence>
<dbReference type="STRING" id="1332080.ATN00_13645"/>
<dbReference type="RefSeq" id="WP_062065592.1">
    <property type="nucleotide sequence ID" value="NZ_CP013264.1"/>
</dbReference>